<dbReference type="AlphaFoldDB" id="A0A2P2L627"/>
<evidence type="ECO:0000313" key="1">
    <source>
        <dbReference type="EMBL" id="MBX13401.1"/>
    </source>
</evidence>
<protein>
    <submittedName>
        <fullName evidence="1">Uncharacterized protein</fullName>
    </submittedName>
</protein>
<name>A0A2P2L627_RHIMU</name>
<dbReference type="EMBL" id="GGEC01032917">
    <property type="protein sequence ID" value="MBX13401.1"/>
    <property type="molecule type" value="Transcribed_RNA"/>
</dbReference>
<accession>A0A2P2L627</accession>
<organism evidence="1">
    <name type="scientific">Rhizophora mucronata</name>
    <name type="common">Asiatic mangrove</name>
    <dbReference type="NCBI Taxonomy" id="61149"/>
    <lineage>
        <taxon>Eukaryota</taxon>
        <taxon>Viridiplantae</taxon>
        <taxon>Streptophyta</taxon>
        <taxon>Embryophyta</taxon>
        <taxon>Tracheophyta</taxon>
        <taxon>Spermatophyta</taxon>
        <taxon>Magnoliopsida</taxon>
        <taxon>eudicotyledons</taxon>
        <taxon>Gunneridae</taxon>
        <taxon>Pentapetalae</taxon>
        <taxon>rosids</taxon>
        <taxon>fabids</taxon>
        <taxon>Malpighiales</taxon>
        <taxon>Rhizophoraceae</taxon>
        <taxon>Rhizophora</taxon>
    </lineage>
</organism>
<proteinExistence type="predicted"/>
<sequence>MSCPLNILAEEKQVHGSLTVLLKLWVRRMMACGCLL</sequence>
<reference evidence="1" key="1">
    <citation type="submission" date="2018-02" db="EMBL/GenBank/DDBJ databases">
        <title>Rhizophora mucronata_Transcriptome.</title>
        <authorList>
            <person name="Meera S.P."/>
            <person name="Sreeshan A."/>
            <person name="Augustine A."/>
        </authorList>
    </citation>
    <scope>NUCLEOTIDE SEQUENCE</scope>
    <source>
        <tissue evidence="1">Leaf</tissue>
    </source>
</reference>